<dbReference type="GO" id="GO:0012505">
    <property type="term" value="C:endomembrane system"/>
    <property type="evidence" value="ECO:0007669"/>
    <property type="project" value="UniProtKB-SubCell"/>
</dbReference>
<keyword evidence="5" id="KW-0472">Membrane</keyword>
<evidence type="ECO:0000259" key="7">
    <source>
        <dbReference type="PROSITE" id="PS50022"/>
    </source>
</evidence>
<proteinExistence type="predicted"/>
<dbReference type="InterPro" id="IPR000421">
    <property type="entry name" value="FA58C"/>
</dbReference>
<dbReference type="EMBL" id="DS469640">
    <property type="protein sequence ID" value="EDO37739.1"/>
    <property type="molecule type" value="Genomic_DNA"/>
</dbReference>
<dbReference type="PROSITE" id="PS50022">
    <property type="entry name" value="FA58C_3"/>
    <property type="match status" value="1"/>
</dbReference>
<dbReference type="GO" id="GO:0007155">
    <property type="term" value="P:cell adhesion"/>
    <property type="evidence" value="ECO:0007669"/>
    <property type="project" value="UniProtKB-KW"/>
</dbReference>
<name>A7SEY7_NEMVE</name>
<evidence type="ECO:0000256" key="4">
    <source>
        <dbReference type="ARBA" id="ARBA00022889"/>
    </source>
</evidence>
<dbReference type="PhylomeDB" id="A7SEY7"/>
<evidence type="ECO:0000256" key="6">
    <source>
        <dbReference type="ARBA" id="ARBA00023157"/>
    </source>
</evidence>
<dbReference type="AlphaFoldDB" id="A7SEY7"/>
<sequence>MPQSARSGVSSMAQKTLFVAVVVVFGATLCKADNFKFGFTRSKDWGWPGSCVDYSIKVTIPETTPLKLKVKSSFNQSAVVRIKQLKVKSLTCEGNTGSPTPVVTSREGNLNKIDTSIIDLGAVTVEPGSTCVVDFSAKLQLLDHPSLTHGKTLWQSIGVEYLNMSVWAAQQAYRVMVAPATRPNLDITVQPMQAYTSDVIVGPNVVYHVKLAHNCESSAVAETSEIVLDIPDKLVYASFAANSGSLAVTKESSPATQLKFSAGLMNFTDVVDFNITFTFDSARSLADSKLHSFAVYVNLKYTSNTCSSPDKTFTGRVGPAPSWLFYSPATTCDDASGPTGNPTMSASSHASDGDPGRSLIVAGGGDVWKPKAGYKKDKNQYLQAKFASRVKITRITTQGFGYANGTDVCYVKSLRLYYSDNGVDWKAYKIGSKYKTFNANKDGLKKTEIPLERHIEATYIRINPQDMMNEICLRVQIHGCTSSSPLPDILLHVIPYMDMFHSPTPVRHIVIMEKSKWEKALISIFVILSMYLGKLFKRAFPAIPNRSVLVHGTNVYICNCWMSKDASDSCCYFTTDRGATWNNVDFRVKHVAFVDPTTNQVYGLGSKTAYLRNKAGKWQTITMATYDTAKALSTSVHGKSADHLGNYEGMPANPETADRLTASDSSIWGGGYWLDPPLIRRSHWSRNTHVSGYREHLGAKGFLALQRFKMSFFVLVNRIGFQLR</sequence>
<dbReference type="InterPro" id="IPR008979">
    <property type="entry name" value="Galactose-bd-like_sf"/>
</dbReference>
<dbReference type="Pfam" id="PF00754">
    <property type="entry name" value="F5_F8_type_C"/>
    <property type="match status" value="1"/>
</dbReference>
<feature type="domain" description="F5/8 type C" evidence="7">
    <location>
        <begin position="327"/>
        <end position="480"/>
    </location>
</feature>
<keyword evidence="9" id="KW-1185">Reference proteome</keyword>
<organism evidence="8 9">
    <name type="scientific">Nematostella vectensis</name>
    <name type="common">Starlet sea anemone</name>
    <dbReference type="NCBI Taxonomy" id="45351"/>
    <lineage>
        <taxon>Eukaryota</taxon>
        <taxon>Metazoa</taxon>
        <taxon>Cnidaria</taxon>
        <taxon>Anthozoa</taxon>
        <taxon>Hexacorallia</taxon>
        <taxon>Actiniaria</taxon>
        <taxon>Edwardsiidae</taxon>
        <taxon>Nematostella</taxon>
    </lineage>
</organism>
<accession>A7SEY7</accession>
<gene>
    <name evidence="8" type="ORF">NEMVEDRAFT_v1g211237</name>
</gene>
<evidence type="ECO:0000313" key="8">
    <source>
        <dbReference type="EMBL" id="EDO37739.1"/>
    </source>
</evidence>
<dbReference type="Gene3D" id="2.60.120.260">
    <property type="entry name" value="Galactose-binding domain-like"/>
    <property type="match status" value="1"/>
</dbReference>
<evidence type="ECO:0000256" key="2">
    <source>
        <dbReference type="ARBA" id="ARBA00004613"/>
    </source>
</evidence>
<evidence type="ECO:0000313" key="9">
    <source>
        <dbReference type="Proteomes" id="UP000001593"/>
    </source>
</evidence>
<protein>
    <recommendedName>
        <fullName evidence="7">F5/8 type C domain-containing protein</fullName>
    </recommendedName>
</protein>
<dbReference type="Proteomes" id="UP000001593">
    <property type="component" value="Unassembled WGS sequence"/>
</dbReference>
<evidence type="ECO:0000256" key="1">
    <source>
        <dbReference type="ARBA" id="ARBA00004184"/>
    </source>
</evidence>
<evidence type="ECO:0000256" key="3">
    <source>
        <dbReference type="ARBA" id="ARBA00022525"/>
    </source>
</evidence>
<keyword evidence="3" id="KW-0964">Secreted</keyword>
<dbReference type="InterPro" id="IPR050633">
    <property type="entry name" value="Neuropilin_MCO_CoagFactor"/>
</dbReference>
<comment type="subcellular location">
    <subcellularLocation>
        <location evidence="1">Endomembrane system</location>
        <topology evidence="1">Peripheral membrane protein</topology>
    </subcellularLocation>
    <subcellularLocation>
        <location evidence="2">Secreted</location>
    </subcellularLocation>
</comment>
<evidence type="ECO:0000256" key="5">
    <source>
        <dbReference type="ARBA" id="ARBA00023136"/>
    </source>
</evidence>
<dbReference type="SUPFAM" id="SSF49785">
    <property type="entry name" value="Galactose-binding domain-like"/>
    <property type="match status" value="1"/>
</dbReference>
<keyword evidence="4" id="KW-0130">Cell adhesion</keyword>
<dbReference type="HOGENOM" id="CLU_442340_0_0_1"/>
<reference evidence="8 9" key="1">
    <citation type="journal article" date="2007" name="Science">
        <title>Sea anemone genome reveals ancestral eumetazoan gene repertoire and genomic organization.</title>
        <authorList>
            <person name="Putnam N.H."/>
            <person name="Srivastava M."/>
            <person name="Hellsten U."/>
            <person name="Dirks B."/>
            <person name="Chapman J."/>
            <person name="Salamov A."/>
            <person name="Terry A."/>
            <person name="Shapiro H."/>
            <person name="Lindquist E."/>
            <person name="Kapitonov V.V."/>
            <person name="Jurka J."/>
            <person name="Genikhovich G."/>
            <person name="Grigoriev I.V."/>
            <person name="Lucas S.M."/>
            <person name="Steele R.E."/>
            <person name="Finnerty J.R."/>
            <person name="Technau U."/>
            <person name="Martindale M.Q."/>
            <person name="Rokhsar D.S."/>
        </authorList>
    </citation>
    <scope>NUCLEOTIDE SEQUENCE [LARGE SCALE GENOMIC DNA]</scope>
    <source>
        <strain evidence="9">CH2 X CH6</strain>
    </source>
</reference>
<dbReference type="PANTHER" id="PTHR46806">
    <property type="entry name" value="F5/8 TYPE C DOMAIN-CONTAINING PROTEIN"/>
    <property type="match status" value="1"/>
</dbReference>
<dbReference type="InParanoid" id="A7SEY7"/>
<dbReference type="OMA" id="HIVIMEK"/>
<keyword evidence="6" id="KW-1015">Disulfide bond</keyword>
<dbReference type="PANTHER" id="PTHR46806:SF5">
    <property type="entry name" value="F5_8 TYPE C DOMAIN-CONTAINING PROTEIN"/>
    <property type="match status" value="1"/>
</dbReference>
<dbReference type="GO" id="GO:0005576">
    <property type="term" value="C:extracellular region"/>
    <property type="evidence" value="ECO:0007669"/>
    <property type="project" value="UniProtKB-SubCell"/>
</dbReference>